<evidence type="ECO:0000259" key="2">
    <source>
        <dbReference type="Pfam" id="PF14339"/>
    </source>
</evidence>
<feature type="domain" description="DUF4394" evidence="2">
    <location>
        <begin position="48"/>
        <end position="277"/>
    </location>
</feature>
<evidence type="ECO:0000313" key="3">
    <source>
        <dbReference type="EMBL" id="SIN78205.1"/>
    </source>
</evidence>
<dbReference type="EMBL" id="FSRL01000001">
    <property type="protein sequence ID" value="SIN78205.1"/>
    <property type="molecule type" value="Genomic_DNA"/>
</dbReference>
<gene>
    <name evidence="3" type="ORF">SAMN05444002_0350</name>
</gene>
<proteinExistence type="predicted"/>
<dbReference type="AlphaFoldDB" id="A0A1N6E568"/>
<evidence type="ECO:0000313" key="4">
    <source>
        <dbReference type="Proteomes" id="UP000184932"/>
    </source>
</evidence>
<dbReference type="Proteomes" id="UP000184932">
    <property type="component" value="Unassembled WGS sequence"/>
</dbReference>
<dbReference type="InterPro" id="IPR025507">
    <property type="entry name" value="DUF4394"/>
</dbReference>
<reference evidence="4" key="1">
    <citation type="submission" date="2016-11" db="EMBL/GenBank/DDBJ databases">
        <authorList>
            <person name="Varghese N."/>
            <person name="Submissions S."/>
        </authorList>
    </citation>
    <scope>NUCLEOTIDE SEQUENCE [LARGE SCALE GENOMIC DNA]</scope>
    <source>
        <strain evidence="4">DSM 29440</strain>
    </source>
</reference>
<dbReference type="STRING" id="1217970.SAMN05444002_0350"/>
<dbReference type="RefSeq" id="WP_074254543.1">
    <property type="nucleotide sequence ID" value="NZ_FSRL01000001.1"/>
</dbReference>
<feature type="chain" id="PRO_5012229951" description="DUF4394 domain-containing protein" evidence="1">
    <location>
        <begin position="25"/>
        <end position="287"/>
    </location>
</feature>
<organism evidence="3 4">
    <name type="scientific">Vannielia litorea</name>
    <dbReference type="NCBI Taxonomy" id="1217970"/>
    <lineage>
        <taxon>Bacteria</taxon>
        <taxon>Pseudomonadati</taxon>
        <taxon>Pseudomonadota</taxon>
        <taxon>Alphaproteobacteria</taxon>
        <taxon>Rhodobacterales</taxon>
        <taxon>Paracoccaceae</taxon>
        <taxon>Vannielia</taxon>
    </lineage>
</organism>
<feature type="signal peptide" evidence="1">
    <location>
        <begin position="1"/>
        <end position="24"/>
    </location>
</feature>
<keyword evidence="1" id="KW-0732">Signal</keyword>
<accession>A0A1N6E568</accession>
<name>A0A1N6E568_9RHOB</name>
<keyword evidence="4" id="KW-1185">Reference proteome</keyword>
<dbReference type="Pfam" id="PF14339">
    <property type="entry name" value="DUF4394"/>
    <property type="match status" value="1"/>
</dbReference>
<protein>
    <recommendedName>
        <fullName evidence="2">DUF4394 domain-containing protein</fullName>
    </recommendedName>
</protein>
<evidence type="ECO:0000256" key="1">
    <source>
        <dbReference type="SAM" id="SignalP"/>
    </source>
</evidence>
<sequence>MTRSTLRTTLAASALGLAAAPLLADGHAGQMGYALANDGATLVVMADIATPGEVQTFDLAQPLRAIAYRPVTGDLLGFADGMIVTVNPASGEVTDLGAAFDDNAMIGADAYVAFDFNNAIDAVRAVGSDGANLVYFPEGFGDNDPKANSVKRFTDAAYAEGDANAGATPMIFANAYTNAISGAKASGTAQFALDAATDSLVTLANNDGTLATVGKVTVDGEAVDLSAWGGFDIVSPEEGTDMAYAVLQMEGAESAGLYAIDLSSGAATMLADLGMGGFSGFAVSPGM</sequence>